<protein>
    <submittedName>
        <fullName evidence="7">Branched-chain amino acid ABC transporter permease</fullName>
    </submittedName>
</protein>
<proteinExistence type="predicted"/>
<dbReference type="GO" id="GO:0005886">
    <property type="term" value="C:plasma membrane"/>
    <property type="evidence" value="ECO:0007669"/>
    <property type="project" value="UniProtKB-SubCell"/>
</dbReference>
<evidence type="ECO:0000313" key="10">
    <source>
        <dbReference type="Proteomes" id="UP001056648"/>
    </source>
</evidence>
<dbReference type="CDD" id="cd06581">
    <property type="entry name" value="TM_PBP1_LivM_like"/>
    <property type="match status" value="1"/>
</dbReference>
<feature type="transmembrane region" description="Helical" evidence="6">
    <location>
        <begin position="313"/>
        <end position="337"/>
    </location>
</feature>
<evidence type="ECO:0000313" key="8">
    <source>
        <dbReference type="EMBL" id="USE81394.1"/>
    </source>
</evidence>
<keyword evidence="10" id="KW-1185">Reference proteome</keyword>
<dbReference type="EMBL" id="JABEMD010000039">
    <property type="protein sequence ID" value="NNH13084.1"/>
    <property type="molecule type" value="Genomic_DNA"/>
</dbReference>
<evidence type="ECO:0000313" key="7">
    <source>
        <dbReference type="EMBL" id="NNH13084.1"/>
    </source>
</evidence>
<dbReference type="Proteomes" id="UP001056648">
    <property type="component" value="Chromosome 2"/>
</dbReference>
<reference evidence="8" key="2">
    <citation type="submission" date="2022-06" db="EMBL/GenBank/DDBJ databases">
        <title>Complete genome sequence and characterization of Cupriavidus gilardii QJ1 isolated from contaminating cells.</title>
        <authorList>
            <person name="Qi J."/>
        </authorList>
    </citation>
    <scope>NUCLEOTIDE SEQUENCE</scope>
    <source>
        <strain evidence="8">QJ1</strain>
    </source>
</reference>
<feature type="transmembrane region" description="Helical" evidence="6">
    <location>
        <begin position="136"/>
        <end position="153"/>
    </location>
</feature>
<evidence type="ECO:0000256" key="3">
    <source>
        <dbReference type="ARBA" id="ARBA00022692"/>
    </source>
</evidence>
<dbReference type="AlphaFoldDB" id="A0A6N1BR81"/>
<dbReference type="GO" id="GO:0015658">
    <property type="term" value="F:branched-chain amino acid transmembrane transporter activity"/>
    <property type="evidence" value="ECO:0007669"/>
    <property type="project" value="InterPro"/>
</dbReference>
<name>A0A6N1BR81_9BURK</name>
<dbReference type="Proteomes" id="UP000542973">
    <property type="component" value="Unassembled WGS sequence"/>
</dbReference>
<feature type="transmembrane region" description="Helical" evidence="6">
    <location>
        <begin position="109"/>
        <end position="131"/>
    </location>
</feature>
<evidence type="ECO:0000313" key="9">
    <source>
        <dbReference type="Proteomes" id="UP000542973"/>
    </source>
</evidence>
<dbReference type="InterPro" id="IPR043428">
    <property type="entry name" value="LivM-like"/>
</dbReference>
<dbReference type="RefSeq" id="WP_053821977.1">
    <property type="nucleotide sequence ID" value="NZ_BAAAEB010000053.1"/>
</dbReference>
<keyword evidence="3 6" id="KW-0812">Transmembrane</keyword>
<sequence>MASTPPTNLGADIGAAFDLQRRASLRWTTLAWAIAFAVLAALPLALGGEGNKFYIDLLSKVMIMAIFALSLQLLIGYTGLVSLGHAAYFATAAYATAMLAPQSEPGNGWWLLVAAVAAAAVLALLVGMLVLRTRGIYFIMVTLAFAQMVYFIFHDTKIAGGSDGTYIYFRPEFGVFGARPLGIDDPVHFYWLVLGALIFTVAALAMVLRSRFGHALIGIRHNEQRMRAAGFATYRYQLGAFVAGGAFAGLAGYLYAIQFGFVNPEIASWHQSGNAMLMVILGGVGSLAGAVIGAFSFVLLAEWFSTLTKHWQLLMGGFIIAAVALLPGGLVGLATVLRRRLGGGAGRRVSGKAAGIQGERR</sequence>
<keyword evidence="5 6" id="KW-0472">Membrane</keyword>
<dbReference type="InterPro" id="IPR001851">
    <property type="entry name" value="ABC_transp_permease"/>
</dbReference>
<feature type="transmembrane region" description="Helical" evidence="6">
    <location>
        <begin position="233"/>
        <end position="255"/>
    </location>
</feature>
<dbReference type="EMBL" id="CP098736">
    <property type="protein sequence ID" value="USE81394.1"/>
    <property type="molecule type" value="Genomic_DNA"/>
</dbReference>
<feature type="transmembrane region" description="Helical" evidence="6">
    <location>
        <begin position="30"/>
        <end position="49"/>
    </location>
</feature>
<evidence type="ECO:0000256" key="2">
    <source>
        <dbReference type="ARBA" id="ARBA00022475"/>
    </source>
</evidence>
<reference evidence="7 9" key="1">
    <citation type="submission" date="2020-05" db="EMBL/GenBank/DDBJ databases">
        <title>MicrobeNet Type strains.</title>
        <authorList>
            <person name="Nicholson A.C."/>
        </authorList>
    </citation>
    <scope>NUCLEOTIDE SEQUENCE [LARGE SCALE GENOMIC DNA]</scope>
    <source>
        <strain evidence="7 9">ATCC 700815</strain>
    </source>
</reference>
<keyword evidence="2" id="KW-1003">Cell membrane</keyword>
<evidence type="ECO:0000256" key="5">
    <source>
        <dbReference type="ARBA" id="ARBA00023136"/>
    </source>
</evidence>
<feature type="transmembrane region" description="Helical" evidence="6">
    <location>
        <begin position="61"/>
        <end position="89"/>
    </location>
</feature>
<evidence type="ECO:0000256" key="4">
    <source>
        <dbReference type="ARBA" id="ARBA00022989"/>
    </source>
</evidence>
<feature type="transmembrane region" description="Helical" evidence="6">
    <location>
        <begin position="189"/>
        <end position="212"/>
    </location>
</feature>
<comment type="subcellular location">
    <subcellularLocation>
        <location evidence="1">Cell membrane</location>
        <topology evidence="1">Multi-pass membrane protein</topology>
    </subcellularLocation>
</comment>
<dbReference type="Pfam" id="PF02653">
    <property type="entry name" value="BPD_transp_2"/>
    <property type="match status" value="1"/>
</dbReference>
<accession>A0A6N1BR81</accession>
<evidence type="ECO:0000256" key="6">
    <source>
        <dbReference type="SAM" id="Phobius"/>
    </source>
</evidence>
<evidence type="ECO:0000256" key="1">
    <source>
        <dbReference type="ARBA" id="ARBA00004651"/>
    </source>
</evidence>
<feature type="transmembrane region" description="Helical" evidence="6">
    <location>
        <begin position="275"/>
        <end position="301"/>
    </location>
</feature>
<dbReference type="PANTHER" id="PTHR30482">
    <property type="entry name" value="HIGH-AFFINITY BRANCHED-CHAIN AMINO ACID TRANSPORT SYSTEM PERMEASE"/>
    <property type="match status" value="1"/>
</dbReference>
<dbReference type="GeneID" id="70690324"/>
<keyword evidence="4 6" id="KW-1133">Transmembrane helix</keyword>
<organism evidence="7 9">
    <name type="scientific">Cupriavidus gilardii</name>
    <dbReference type="NCBI Taxonomy" id="82541"/>
    <lineage>
        <taxon>Bacteria</taxon>
        <taxon>Pseudomonadati</taxon>
        <taxon>Pseudomonadota</taxon>
        <taxon>Betaproteobacteria</taxon>
        <taxon>Burkholderiales</taxon>
        <taxon>Burkholderiaceae</taxon>
        <taxon>Cupriavidus</taxon>
    </lineage>
</organism>
<dbReference type="PANTHER" id="PTHR30482:SF17">
    <property type="entry name" value="ABC TRANSPORTER ATP-BINDING PROTEIN"/>
    <property type="match status" value="1"/>
</dbReference>
<gene>
    <name evidence="7" type="ORF">HLB16_19650</name>
    <name evidence="8" type="ORF">NDR89_17015</name>
</gene>